<dbReference type="InterPro" id="IPR001606">
    <property type="entry name" value="ARID_dom"/>
</dbReference>
<dbReference type="InterPro" id="IPR036431">
    <property type="entry name" value="ARID_dom_sf"/>
</dbReference>
<evidence type="ECO:0000256" key="1">
    <source>
        <dbReference type="ARBA" id="ARBA00023242"/>
    </source>
</evidence>
<dbReference type="CDD" id="cd16100">
    <property type="entry name" value="ARID"/>
    <property type="match status" value="1"/>
</dbReference>
<dbReference type="EMBL" id="JBBPBM010000090">
    <property type="protein sequence ID" value="KAK8509635.1"/>
    <property type="molecule type" value="Genomic_DNA"/>
</dbReference>
<dbReference type="SMART" id="SM01014">
    <property type="entry name" value="ARID"/>
    <property type="match status" value="1"/>
</dbReference>
<organism evidence="4 5">
    <name type="scientific">Hibiscus sabdariffa</name>
    <name type="common">roselle</name>
    <dbReference type="NCBI Taxonomy" id="183260"/>
    <lineage>
        <taxon>Eukaryota</taxon>
        <taxon>Viridiplantae</taxon>
        <taxon>Streptophyta</taxon>
        <taxon>Embryophyta</taxon>
        <taxon>Tracheophyta</taxon>
        <taxon>Spermatophyta</taxon>
        <taxon>Magnoliopsida</taxon>
        <taxon>eudicotyledons</taxon>
        <taxon>Gunneridae</taxon>
        <taxon>Pentapetalae</taxon>
        <taxon>rosids</taxon>
        <taxon>malvids</taxon>
        <taxon>Malvales</taxon>
        <taxon>Malvaceae</taxon>
        <taxon>Malvoideae</taxon>
        <taxon>Hibiscus</taxon>
    </lineage>
</organism>
<feature type="compositionally biased region" description="Basic residues" evidence="2">
    <location>
        <begin position="645"/>
        <end position="656"/>
    </location>
</feature>
<dbReference type="SMART" id="SM00501">
    <property type="entry name" value="BRIGHT"/>
    <property type="match status" value="1"/>
</dbReference>
<dbReference type="InterPro" id="IPR000949">
    <property type="entry name" value="ELM2_dom"/>
</dbReference>
<accession>A0ABR2BSN0</accession>
<dbReference type="PANTHER" id="PTHR46410:SF1">
    <property type="entry name" value="AT-RICH INTERACTIVE DOMAIN-CONTAINING PROTEIN 1"/>
    <property type="match status" value="1"/>
</dbReference>
<dbReference type="Gene3D" id="1.10.150.60">
    <property type="entry name" value="ARID DNA-binding domain"/>
    <property type="match status" value="1"/>
</dbReference>
<comment type="caution">
    <text evidence="4">The sequence shown here is derived from an EMBL/GenBank/DDBJ whole genome shotgun (WGS) entry which is preliminary data.</text>
</comment>
<feature type="region of interest" description="Disordered" evidence="2">
    <location>
        <begin position="609"/>
        <end position="656"/>
    </location>
</feature>
<keyword evidence="1" id="KW-0539">Nucleus</keyword>
<dbReference type="PANTHER" id="PTHR46410">
    <property type="entry name" value="AT-RICH INTERACTIVE DOMAIN-CONTAINING PROTEIN 2"/>
    <property type="match status" value="1"/>
</dbReference>
<feature type="compositionally biased region" description="Low complexity" evidence="2">
    <location>
        <begin position="405"/>
        <end position="418"/>
    </location>
</feature>
<evidence type="ECO:0000259" key="3">
    <source>
        <dbReference type="PROSITE" id="PS51011"/>
    </source>
</evidence>
<dbReference type="SMART" id="SM01189">
    <property type="entry name" value="ELM2"/>
    <property type="match status" value="1"/>
</dbReference>
<evidence type="ECO:0000313" key="5">
    <source>
        <dbReference type="Proteomes" id="UP001472677"/>
    </source>
</evidence>
<evidence type="ECO:0000256" key="2">
    <source>
        <dbReference type="SAM" id="MobiDB-lite"/>
    </source>
</evidence>
<keyword evidence="5" id="KW-1185">Reference proteome</keyword>
<name>A0ABR2BSN0_9ROSI</name>
<gene>
    <name evidence="4" type="ORF">V6N12_001720</name>
</gene>
<dbReference type="Pfam" id="PF01388">
    <property type="entry name" value="ARID"/>
    <property type="match status" value="1"/>
</dbReference>
<dbReference type="PROSITE" id="PS51011">
    <property type="entry name" value="ARID"/>
    <property type="match status" value="1"/>
</dbReference>
<sequence length="656" mass="74450">MAGWSMRAADGSSLDCAKSLEKLEPFSEGLFLKSDPNKLRFWFNKFLGLFLKEICAQGCVWPFPPLLADGQPLDLFKLFLVVSENGGYNVVSESGLWDSIAKESGLGLNVASSVKLVYVKYLVSLERWLERTVQSEESKSESNCSGQLMELGAELRGFLLESKKKVMEYSQVEESVVAGSDGGENCVKGEESIRIELTNRVLHYEEVENLQNDHDLKSVVFDSESDKKFIIVDDSEDMPSDMAKSAVNSTCNDDEDCVEYKKNTDSDDDHNVMALDSNDVKEIFSSRKRKRDSKWEMLNWITEVAKDPCHSVVVSLPDSSNWKAYGSEELWKQVLLFREAAFCRNDKHSSAGQPNVQKNQKMHPYMYDDNSKLGYNLRERLSCTRKVFSGKRAPKGEDQSRSRSRSSSLGNHSDSDSSMVGIDKIDKQLRGIGDSITPGSVFDYDVDIQVPIGPLFQVEVPEWTGVVLESDAKWLGTRVWPLEKTEKRSLIELDRIGKGRPDSCGCHLQDSVQCVKFHIREKRLKVKLELGSAFNKWKFDKMGEDVALAWTVGEQKMFSSIVKSNPRSLEKTFWDDIYKYFPKKSREELVCYYYNVFLFQRRAHQNRITPSNINSDDDEPEAEPAAKGSGREAVKPYTSILISPKKSHKRTRYSSS</sequence>
<dbReference type="Proteomes" id="UP001472677">
    <property type="component" value="Unassembled WGS sequence"/>
</dbReference>
<feature type="domain" description="ARID" evidence="3">
    <location>
        <begin position="37"/>
        <end position="130"/>
    </location>
</feature>
<reference evidence="4 5" key="1">
    <citation type="journal article" date="2024" name="G3 (Bethesda)">
        <title>Genome assembly of Hibiscus sabdariffa L. provides insights into metabolisms of medicinal natural products.</title>
        <authorList>
            <person name="Kim T."/>
        </authorList>
    </citation>
    <scope>NUCLEOTIDE SEQUENCE [LARGE SCALE GENOMIC DNA]</scope>
    <source>
        <strain evidence="4">TK-2024</strain>
        <tissue evidence="4">Old leaves</tissue>
    </source>
</reference>
<evidence type="ECO:0000313" key="4">
    <source>
        <dbReference type="EMBL" id="KAK8509635.1"/>
    </source>
</evidence>
<dbReference type="SUPFAM" id="SSF46774">
    <property type="entry name" value="ARID-like"/>
    <property type="match status" value="1"/>
</dbReference>
<protein>
    <recommendedName>
        <fullName evidence="3">ARID domain-containing protein</fullName>
    </recommendedName>
</protein>
<proteinExistence type="predicted"/>
<feature type="region of interest" description="Disordered" evidence="2">
    <location>
        <begin position="388"/>
        <end position="420"/>
    </location>
</feature>